<sequence>MSDGKGGPNNEPSMDDILASIRKIISDDEARAQGAGPRPPVVPPVIVPPAMTQPVRSASNEDVLLLTDIVEEPKSMSQAEPTPPRVEPVNPAEMPQPTIEPVASSPASPKVDTLVGAGVAGVASSAFARLNQAVQDSVPPPAATDPGPRVASSGQTIEDLVKEMLRPMLKDWLDTNLPPMVERYVEREIARLTRR</sequence>
<feature type="region of interest" description="Disordered" evidence="1">
    <location>
        <begin position="1"/>
        <end position="47"/>
    </location>
</feature>
<dbReference type="EMBL" id="JAJISD010000001">
    <property type="protein sequence ID" value="MCC8427631.1"/>
    <property type="molecule type" value="Genomic_DNA"/>
</dbReference>
<reference evidence="2 3" key="1">
    <citation type="submission" date="2021-11" db="EMBL/GenBank/DDBJ databases">
        <authorList>
            <person name="Lee D.-H."/>
            <person name="Kim S.-B."/>
        </authorList>
    </citation>
    <scope>NUCLEOTIDE SEQUENCE [LARGE SCALE GENOMIC DNA]</scope>
    <source>
        <strain evidence="2 3">KCTC 52223</strain>
    </source>
</reference>
<organism evidence="2 3">
    <name type="scientific">Reyranella aquatilis</name>
    <dbReference type="NCBI Taxonomy" id="2035356"/>
    <lineage>
        <taxon>Bacteria</taxon>
        <taxon>Pseudomonadati</taxon>
        <taxon>Pseudomonadota</taxon>
        <taxon>Alphaproteobacteria</taxon>
        <taxon>Hyphomicrobiales</taxon>
        <taxon>Reyranellaceae</taxon>
        <taxon>Reyranella</taxon>
    </lineage>
</organism>
<keyword evidence="3" id="KW-1185">Reference proteome</keyword>
<gene>
    <name evidence="2" type="ORF">LJ725_01535</name>
</gene>
<dbReference type="InterPro" id="IPR019632">
    <property type="entry name" value="DUF2497"/>
</dbReference>
<accession>A0ABS8KNH9</accession>
<dbReference type="Proteomes" id="UP001198862">
    <property type="component" value="Unassembled WGS sequence"/>
</dbReference>
<feature type="region of interest" description="Disordered" evidence="1">
    <location>
        <begin position="72"/>
        <end position="110"/>
    </location>
</feature>
<protein>
    <submittedName>
        <fullName evidence="2">DUF2497 domain-containing protein</fullName>
    </submittedName>
</protein>
<comment type="caution">
    <text evidence="2">The sequence shown here is derived from an EMBL/GenBank/DDBJ whole genome shotgun (WGS) entry which is preliminary data.</text>
</comment>
<evidence type="ECO:0000313" key="2">
    <source>
        <dbReference type="EMBL" id="MCC8427631.1"/>
    </source>
</evidence>
<evidence type="ECO:0000313" key="3">
    <source>
        <dbReference type="Proteomes" id="UP001198862"/>
    </source>
</evidence>
<dbReference type="Pfam" id="PF10691">
    <property type="entry name" value="DUF2497"/>
    <property type="match status" value="1"/>
</dbReference>
<dbReference type="RefSeq" id="WP_230548855.1">
    <property type="nucleotide sequence ID" value="NZ_JAJISD010000001.1"/>
</dbReference>
<name>A0ABS8KNH9_9HYPH</name>
<feature type="compositionally biased region" description="Pro residues" evidence="1">
    <location>
        <begin position="37"/>
        <end position="47"/>
    </location>
</feature>
<evidence type="ECO:0000256" key="1">
    <source>
        <dbReference type="SAM" id="MobiDB-lite"/>
    </source>
</evidence>
<proteinExistence type="predicted"/>